<feature type="transmembrane region" description="Helical" evidence="19">
    <location>
        <begin position="214"/>
        <end position="233"/>
    </location>
</feature>
<dbReference type="PANTHER" id="PTHR19271:SF16">
    <property type="entry name" value="CYTOCHROME B"/>
    <property type="match status" value="1"/>
</dbReference>
<evidence type="ECO:0000256" key="5">
    <source>
        <dbReference type="ARBA" id="ARBA00022448"/>
    </source>
</evidence>
<feature type="region of interest" description="Disordered" evidence="18">
    <location>
        <begin position="490"/>
        <end position="510"/>
    </location>
</feature>
<evidence type="ECO:0000313" key="22">
    <source>
        <dbReference type="Proteomes" id="UP000237846"/>
    </source>
</evidence>
<dbReference type="GO" id="GO:0008121">
    <property type="term" value="F:quinol-cytochrome-c reductase activity"/>
    <property type="evidence" value="ECO:0007669"/>
    <property type="project" value="UniProtKB-EC"/>
</dbReference>
<keyword evidence="7" id="KW-0349">Heme</keyword>
<keyword evidence="6" id="KW-1003">Cell membrane</keyword>
<dbReference type="InterPro" id="IPR005797">
    <property type="entry name" value="Cyt_b/b6_N"/>
</dbReference>
<dbReference type="Gene3D" id="1.20.810.10">
    <property type="entry name" value="Cytochrome Bc1 Complex, Chain C"/>
    <property type="match status" value="1"/>
</dbReference>
<evidence type="ECO:0000256" key="12">
    <source>
        <dbReference type="ARBA" id="ARBA00022982"/>
    </source>
</evidence>
<evidence type="ECO:0000256" key="4">
    <source>
        <dbReference type="ARBA" id="ARBA00016116"/>
    </source>
</evidence>
<dbReference type="SUPFAM" id="SSF81342">
    <property type="entry name" value="Transmembrane di-heme cytochromes"/>
    <property type="match status" value="1"/>
</dbReference>
<dbReference type="GO" id="GO:0022904">
    <property type="term" value="P:respiratory electron transport chain"/>
    <property type="evidence" value="ECO:0007669"/>
    <property type="project" value="InterPro"/>
</dbReference>
<evidence type="ECO:0000256" key="15">
    <source>
        <dbReference type="ARBA" id="ARBA00023136"/>
    </source>
</evidence>
<evidence type="ECO:0000313" key="21">
    <source>
        <dbReference type="EMBL" id="PRX97043.1"/>
    </source>
</evidence>
<feature type="transmembrane region" description="Helical" evidence="19">
    <location>
        <begin position="47"/>
        <end position="66"/>
    </location>
</feature>
<keyword evidence="22" id="KW-1185">Reference proteome</keyword>
<evidence type="ECO:0000256" key="7">
    <source>
        <dbReference type="ARBA" id="ARBA00022617"/>
    </source>
</evidence>
<feature type="transmembrane region" description="Helical" evidence="19">
    <location>
        <begin position="333"/>
        <end position="357"/>
    </location>
</feature>
<feature type="transmembrane region" description="Helical" evidence="19">
    <location>
        <begin position="112"/>
        <end position="131"/>
    </location>
</feature>
<organism evidence="21 22">
    <name type="scientific">Allonocardiopsis opalescens</name>
    <dbReference type="NCBI Taxonomy" id="1144618"/>
    <lineage>
        <taxon>Bacteria</taxon>
        <taxon>Bacillati</taxon>
        <taxon>Actinomycetota</taxon>
        <taxon>Actinomycetes</taxon>
        <taxon>Streptosporangiales</taxon>
        <taxon>Allonocardiopsis</taxon>
    </lineage>
</organism>
<feature type="transmembrane region" description="Helical" evidence="19">
    <location>
        <begin position="143"/>
        <end position="163"/>
    </location>
</feature>
<evidence type="ECO:0000256" key="3">
    <source>
        <dbReference type="ARBA" id="ARBA00012951"/>
    </source>
</evidence>
<protein>
    <recommendedName>
        <fullName evidence="4">Cytochrome bc1 complex cytochrome b subunit</fullName>
        <ecNumber evidence="3">7.1.1.8</ecNumber>
    </recommendedName>
    <alternativeName>
        <fullName evidence="17">Cytochrome bc1 reductase complex subunit QcrB</fullName>
    </alternativeName>
</protein>
<dbReference type="OrthoDB" id="9804503at2"/>
<keyword evidence="10" id="KW-0479">Metal-binding</keyword>
<keyword evidence="5" id="KW-0813">Transport</keyword>
<dbReference type="PANTHER" id="PTHR19271">
    <property type="entry name" value="CYTOCHROME B"/>
    <property type="match status" value="1"/>
</dbReference>
<evidence type="ECO:0000259" key="20">
    <source>
        <dbReference type="PROSITE" id="PS51002"/>
    </source>
</evidence>
<evidence type="ECO:0000256" key="6">
    <source>
        <dbReference type="ARBA" id="ARBA00022475"/>
    </source>
</evidence>
<keyword evidence="11" id="KW-1278">Translocase</keyword>
<keyword evidence="15 19" id="KW-0472">Membrane</keyword>
<keyword evidence="13 19" id="KW-1133">Transmembrane helix</keyword>
<dbReference type="GO" id="GO:0046872">
    <property type="term" value="F:metal ion binding"/>
    <property type="evidence" value="ECO:0007669"/>
    <property type="project" value="UniProtKB-KW"/>
</dbReference>
<evidence type="ECO:0000256" key="1">
    <source>
        <dbReference type="ARBA" id="ARBA00001971"/>
    </source>
</evidence>
<name>A0A2T0Q050_9ACTN</name>
<dbReference type="InterPro" id="IPR027387">
    <property type="entry name" value="Cytb/b6-like_sf"/>
</dbReference>
<feature type="domain" description="Cytochrome b/b6 N-terminal region profile" evidence="20">
    <location>
        <begin position="14"/>
        <end position="240"/>
    </location>
</feature>
<keyword evidence="14" id="KW-0408">Iron</keyword>
<accession>A0A2T0Q050</accession>
<keyword evidence="9 19" id="KW-0812">Transmembrane</keyword>
<evidence type="ECO:0000256" key="13">
    <source>
        <dbReference type="ARBA" id="ARBA00022989"/>
    </source>
</evidence>
<dbReference type="GO" id="GO:0005886">
    <property type="term" value="C:plasma membrane"/>
    <property type="evidence" value="ECO:0007669"/>
    <property type="project" value="UniProtKB-SubCell"/>
</dbReference>
<feature type="region of interest" description="Disordered" evidence="18">
    <location>
        <begin position="523"/>
        <end position="557"/>
    </location>
</feature>
<dbReference type="AlphaFoldDB" id="A0A2T0Q050"/>
<comment type="catalytic activity">
    <reaction evidence="16">
        <text>a quinol + 2 Fe(III)-[cytochrome c](out) = a quinone + 2 Fe(II)-[cytochrome c](out) + 2 H(+)(out)</text>
        <dbReference type="Rhea" id="RHEA:11484"/>
        <dbReference type="Rhea" id="RHEA-COMP:10350"/>
        <dbReference type="Rhea" id="RHEA-COMP:14399"/>
        <dbReference type="ChEBI" id="CHEBI:15378"/>
        <dbReference type="ChEBI" id="CHEBI:24646"/>
        <dbReference type="ChEBI" id="CHEBI:29033"/>
        <dbReference type="ChEBI" id="CHEBI:29034"/>
        <dbReference type="ChEBI" id="CHEBI:132124"/>
        <dbReference type="EC" id="7.1.1.8"/>
    </reaction>
</comment>
<dbReference type="PROSITE" id="PS51002">
    <property type="entry name" value="CYTB_NTER"/>
    <property type="match status" value="1"/>
</dbReference>
<gene>
    <name evidence="21" type="ORF">CLV72_10679</name>
</gene>
<reference evidence="21 22" key="1">
    <citation type="submission" date="2018-03" db="EMBL/GenBank/DDBJ databases">
        <title>Genomic Encyclopedia of Archaeal and Bacterial Type Strains, Phase II (KMG-II): from individual species to whole genera.</title>
        <authorList>
            <person name="Goeker M."/>
        </authorList>
    </citation>
    <scope>NUCLEOTIDE SEQUENCE [LARGE SCALE GENOMIC DNA]</scope>
    <source>
        <strain evidence="21 22">DSM 45601</strain>
    </source>
</reference>
<evidence type="ECO:0000256" key="11">
    <source>
        <dbReference type="ARBA" id="ARBA00022967"/>
    </source>
</evidence>
<comment type="caution">
    <text evidence="21">The sequence shown here is derived from an EMBL/GenBank/DDBJ whole genome shotgun (WGS) entry which is preliminary data.</text>
</comment>
<comment type="cofactor">
    <cofactor evidence="1">
        <name>heme</name>
        <dbReference type="ChEBI" id="CHEBI:30413"/>
    </cofactor>
</comment>
<evidence type="ECO:0000256" key="8">
    <source>
        <dbReference type="ARBA" id="ARBA00022660"/>
    </source>
</evidence>
<dbReference type="InterPro" id="IPR016174">
    <property type="entry name" value="Di-haem_cyt_TM"/>
</dbReference>
<evidence type="ECO:0000256" key="18">
    <source>
        <dbReference type="SAM" id="MobiDB-lite"/>
    </source>
</evidence>
<feature type="transmembrane region" description="Helical" evidence="19">
    <location>
        <begin position="378"/>
        <end position="395"/>
    </location>
</feature>
<dbReference type="FunFam" id="1.20.810.10:FF:000007">
    <property type="entry name" value="Ubiquinol-cytochrome C reductase B subunit"/>
    <property type="match status" value="1"/>
</dbReference>
<feature type="transmembrane region" description="Helical" evidence="19">
    <location>
        <begin position="254"/>
        <end position="280"/>
    </location>
</feature>
<comment type="subcellular location">
    <subcellularLocation>
        <location evidence="2">Cell membrane</location>
        <topology evidence="2">Multi-pass membrane protein</topology>
    </subcellularLocation>
</comment>
<dbReference type="EC" id="7.1.1.8" evidence="3"/>
<evidence type="ECO:0000256" key="10">
    <source>
        <dbReference type="ARBA" id="ARBA00022723"/>
    </source>
</evidence>
<dbReference type="RefSeq" id="WP_106248701.1">
    <property type="nucleotide sequence ID" value="NZ_PVZC01000006.1"/>
</dbReference>
<feature type="compositionally biased region" description="Basic and acidic residues" evidence="18">
    <location>
        <begin position="523"/>
        <end position="538"/>
    </location>
</feature>
<feature type="transmembrane region" description="Helical" evidence="19">
    <location>
        <begin position="407"/>
        <end position="429"/>
    </location>
</feature>
<evidence type="ECO:0000256" key="2">
    <source>
        <dbReference type="ARBA" id="ARBA00004651"/>
    </source>
</evidence>
<dbReference type="Pfam" id="PF13631">
    <property type="entry name" value="Cytochrom_B_N_2"/>
    <property type="match status" value="1"/>
</dbReference>
<dbReference type="Proteomes" id="UP000237846">
    <property type="component" value="Unassembled WGS sequence"/>
</dbReference>
<feature type="transmembrane region" description="Helical" evidence="19">
    <location>
        <begin position="175"/>
        <end position="194"/>
    </location>
</feature>
<dbReference type="EMBL" id="PVZC01000006">
    <property type="protein sequence ID" value="PRX97043.1"/>
    <property type="molecule type" value="Genomic_DNA"/>
</dbReference>
<dbReference type="GO" id="GO:0016491">
    <property type="term" value="F:oxidoreductase activity"/>
    <property type="evidence" value="ECO:0007669"/>
    <property type="project" value="InterPro"/>
</dbReference>
<proteinExistence type="predicted"/>
<evidence type="ECO:0000256" key="9">
    <source>
        <dbReference type="ARBA" id="ARBA00022692"/>
    </source>
</evidence>
<keyword evidence="8" id="KW-0679">Respiratory chain</keyword>
<feature type="compositionally biased region" description="Low complexity" evidence="18">
    <location>
        <begin position="539"/>
        <end position="557"/>
    </location>
</feature>
<evidence type="ECO:0000256" key="14">
    <source>
        <dbReference type="ARBA" id="ARBA00023004"/>
    </source>
</evidence>
<evidence type="ECO:0000256" key="19">
    <source>
        <dbReference type="SAM" id="Phobius"/>
    </source>
</evidence>
<evidence type="ECO:0000256" key="16">
    <source>
        <dbReference type="ARBA" id="ARBA00029351"/>
    </source>
</evidence>
<keyword evidence="12" id="KW-0249">Electron transport</keyword>
<sequence>MSQPTTPPKALGALGTYLDERFHGSSMLRTNMRKVFPNHWSFMLGEVALYSFIIVLLTGVFLTLWFRPSMLEVEYTGSYAPLQGVMMSEAYASALHISFDVRGGLLVRQIHHWAALIFVAAILMHMMRVFFTGAFRKPRELNWLIGATLLILAMVEGLLGYSLPDDLLSGVGIRLMQGVALAVPVIGSYAQMFLFDGEFPGEAIIPRLFTVHVLLLPGIMLALVGAHVLIVWIQKHTQYPGRGRTESNVVGTPMYPAFAVKAGAFFFFVFGFTALMASVFQINPIWLFGPYTPTSISAGSQPDFYIGFMEGSLRLFPQWEPLIFGHPLSLSTLIPALVIPGILFTALMLWPFLEAWITGDKRQHHTADRPRNAPTRTALGVTGITFYGVLLLAGANDLISEIFYIDLYLTTWIFRVSLIVGPIIAFIVTRRVCLGLQRRDRDELHHGYESGIVKQLPSGEFIEVHQPVGADAAVELRSKVASEPLEIRTGAVDENGVPDPRTRSPLGKLRGAASRWFTRDKVDFDEHDGGHGDGHAAVEEGAGSGRAAVSSGPSDKH</sequence>
<evidence type="ECO:0000256" key="17">
    <source>
        <dbReference type="ARBA" id="ARBA00029568"/>
    </source>
</evidence>